<dbReference type="EMBL" id="CP043494">
    <property type="protein sequence ID" value="WNG42814.1"/>
    <property type="molecule type" value="Genomic_DNA"/>
</dbReference>
<gene>
    <name evidence="1" type="ORF">F0U60_00890</name>
</gene>
<protein>
    <submittedName>
        <fullName evidence="1">Uncharacterized protein</fullName>
    </submittedName>
</protein>
<reference evidence="1 2" key="1">
    <citation type="submission" date="2019-08" db="EMBL/GenBank/DDBJ databases">
        <title>Archangium and Cystobacter genomes.</title>
        <authorList>
            <person name="Chen I.-C.K."/>
            <person name="Wielgoss S."/>
        </authorList>
    </citation>
    <scope>NUCLEOTIDE SEQUENCE [LARGE SCALE GENOMIC DNA]</scope>
    <source>
        <strain evidence="1 2">Cbm 6</strain>
    </source>
</reference>
<organism evidence="1 2">
    <name type="scientific">Archangium minus</name>
    <dbReference type="NCBI Taxonomy" id="83450"/>
    <lineage>
        <taxon>Bacteria</taxon>
        <taxon>Pseudomonadati</taxon>
        <taxon>Myxococcota</taxon>
        <taxon>Myxococcia</taxon>
        <taxon>Myxococcales</taxon>
        <taxon>Cystobacterineae</taxon>
        <taxon>Archangiaceae</taxon>
        <taxon>Archangium</taxon>
    </lineage>
</organism>
<proteinExistence type="predicted"/>
<keyword evidence="2" id="KW-1185">Reference proteome</keyword>
<evidence type="ECO:0000313" key="2">
    <source>
        <dbReference type="Proteomes" id="UP001611383"/>
    </source>
</evidence>
<accession>A0ABY9WI04</accession>
<sequence length="213" mass="24634">MMDFGPFDDYSDALSEACSLFLSKPNASVGHIKDLELAQRVSNEYCAWLYYTPEDRYQLSMLTDQSEADDFLKKKRTCRLPTFVDDERYPPWSIKYVFALHNHPFGGPLSLRDMRQIISLANVHEWVVETKDGKVPIAIVAFFSKPDRPKPSCDGFYQYTPETRALYEFTKTRDGWLRKDIGQVSWLNPTTYLLNGEVYDVSGRTGGSRWNSR</sequence>
<evidence type="ECO:0000313" key="1">
    <source>
        <dbReference type="EMBL" id="WNG42814.1"/>
    </source>
</evidence>
<dbReference type="RefSeq" id="WP_395812916.1">
    <property type="nucleotide sequence ID" value="NZ_CP043494.1"/>
</dbReference>
<name>A0ABY9WI04_9BACT</name>
<dbReference type="Proteomes" id="UP001611383">
    <property type="component" value="Chromosome"/>
</dbReference>